<keyword evidence="3" id="KW-1185">Reference proteome</keyword>
<reference evidence="2 3" key="1">
    <citation type="submission" date="2016-11" db="EMBL/GenBank/DDBJ databases">
        <authorList>
            <person name="Jaros S."/>
            <person name="Januszkiewicz K."/>
            <person name="Wedrychowicz H."/>
        </authorList>
    </citation>
    <scope>NUCLEOTIDE SEQUENCE [LARGE SCALE GENOMIC DNA]</scope>
    <source>
        <strain evidence="2 3">CGMCC 1.12145</strain>
    </source>
</reference>
<keyword evidence="1" id="KW-0812">Transmembrane</keyword>
<keyword evidence="1" id="KW-1133">Transmembrane helix</keyword>
<evidence type="ECO:0000256" key="1">
    <source>
        <dbReference type="SAM" id="Phobius"/>
    </source>
</evidence>
<dbReference type="Proteomes" id="UP000182248">
    <property type="component" value="Unassembled WGS sequence"/>
</dbReference>
<dbReference type="STRING" id="1150368.SAMN02927921_00608"/>
<evidence type="ECO:0000313" key="3">
    <source>
        <dbReference type="Proteomes" id="UP000182248"/>
    </source>
</evidence>
<organism evidence="2 3">
    <name type="scientific">Sinomicrobium oceani</name>
    <dbReference type="NCBI Taxonomy" id="1150368"/>
    <lineage>
        <taxon>Bacteria</taxon>
        <taxon>Pseudomonadati</taxon>
        <taxon>Bacteroidota</taxon>
        <taxon>Flavobacteriia</taxon>
        <taxon>Flavobacteriales</taxon>
        <taxon>Flavobacteriaceae</taxon>
        <taxon>Sinomicrobium</taxon>
    </lineage>
</organism>
<evidence type="ECO:0000313" key="2">
    <source>
        <dbReference type="EMBL" id="SFW21469.1"/>
    </source>
</evidence>
<keyword evidence="1" id="KW-0472">Membrane</keyword>
<proteinExistence type="predicted"/>
<gene>
    <name evidence="2" type="ORF">SAMN02927921_00608</name>
</gene>
<sequence>MVSGALQFVVFIGVVVAVLLAAFVMLVATRTFFKKQSGMVTEAVRTAGYGIAYALSETLPLQDSVNLEFPETPYKNLKVAVNYWGVLEKTAAVAQVKNKKFTRLALVGGYTYPSERPALYLKDNHRPLVVVGHTRIQGKTFLPEAGIKTGNISGHSYYGGALTDGKTGQSTSALPDLPEALSEHLAALSRGHYTWDEKYIVSPKPGQLYGNSFSEETRYIYAPGVLRLQGLKLRGNIAIYSGERIVVDKSTVLKDVLLVAPEIEISDGTRGTFQAIATKSIRAGEQCEFGYPSALVVWENEEQTTGSNTINYSGEDTQQVTNGITVGKGSVLKGVVLFKGAEKENNYTPQVVIDEGVRLYGELYCNQNTELKGKVSGGVYTGNFIAMQAGSIYQNHLYDAVITADELVPEYVGLLMENREKGVAKWLY</sequence>
<feature type="transmembrane region" description="Helical" evidence="1">
    <location>
        <begin position="6"/>
        <end position="29"/>
    </location>
</feature>
<protein>
    <submittedName>
        <fullName evidence="2">Uncharacterized protein</fullName>
    </submittedName>
</protein>
<dbReference type="EMBL" id="FPJE01000002">
    <property type="protein sequence ID" value="SFW21469.1"/>
    <property type="molecule type" value="Genomic_DNA"/>
</dbReference>
<accession>A0A1K1ME97</accession>
<name>A0A1K1ME97_9FLAO</name>
<dbReference type="AlphaFoldDB" id="A0A1K1ME97"/>